<evidence type="ECO:0000313" key="7">
    <source>
        <dbReference type="Proteomes" id="UP000519023"/>
    </source>
</evidence>
<accession>A0A7X9WYP4</accession>
<organism evidence="6 7">
    <name type="scientific">Sphingobium psychrophilum</name>
    <dbReference type="NCBI Taxonomy" id="2728834"/>
    <lineage>
        <taxon>Bacteria</taxon>
        <taxon>Pseudomonadati</taxon>
        <taxon>Pseudomonadota</taxon>
        <taxon>Alphaproteobacteria</taxon>
        <taxon>Sphingomonadales</taxon>
        <taxon>Sphingomonadaceae</taxon>
        <taxon>Sphingobium</taxon>
    </lineage>
</organism>
<evidence type="ECO:0000313" key="6">
    <source>
        <dbReference type="EMBL" id="NML12319.1"/>
    </source>
</evidence>
<dbReference type="PANTHER" id="PTHR43646">
    <property type="entry name" value="GLYCOSYLTRANSFERASE"/>
    <property type="match status" value="1"/>
</dbReference>
<keyword evidence="7" id="KW-1185">Reference proteome</keyword>
<comment type="caution">
    <text evidence="6">The sequence shown here is derived from an EMBL/GenBank/DDBJ whole genome shotgun (WGS) entry which is preliminary data.</text>
</comment>
<keyword evidence="2" id="KW-1003">Cell membrane</keyword>
<dbReference type="GO" id="GO:0005886">
    <property type="term" value="C:plasma membrane"/>
    <property type="evidence" value="ECO:0007669"/>
    <property type="project" value="UniProtKB-SubCell"/>
</dbReference>
<dbReference type="Proteomes" id="UP000519023">
    <property type="component" value="Unassembled WGS sequence"/>
</dbReference>
<reference evidence="6 7" key="1">
    <citation type="submission" date="2020-04" db="EMBL/GenBank/DDBJ databases">
        <title>Sphingobium sp. AR-3-1 isolated from Arctic soil.</title>
        <authorList>
            <person name="Dahal R.H."/>
            <person name="Chaudhary D.K."/>
        </authorList>
    </citation>
    <scope>NUCLEOTIDE SEQUENCE [LARGE SCALE GENOMIC DNA]</scope>
    <source>
        <strain evidence="6 7">AR-3-1</strain>
    </source>
</reference>
<dbReference type="InterPro" id="IPR029044">
    <property type="entry name" value="Nucleotide-diphossugar_trans"/>
</dbReference>
<dbReference type="PANTHER" id="PTHR43646:SF2">
    <property type="entry name" value="GLYCOSYLTRANSFERASE 2-LIKE DOMAIN-CONTAINING PROTEIN"/>
    <property type="match status" value="1"/>
</dbReference>
<protein>
    <submittedName>
        <fullName evidence="6">Glycosyltransferase</fullName>
    </submittedName>
</protein>
<name>A0A7X9WYP4_9SPHN</name>
<sequence length="311" mass="33435">MADPNPMTLCVCVPARNEAARLPMLLDALAMQDWPGPIPVAIAINNSTDDSRAVVESARVRYAKRLAVHISERTFAPGLAHAGSARRLAMDTGLGLLPALDGAALVSTDADSRPPMDWLRNIAAAFARGADMVGGRVDIDGNEPLPPRVHRLRTAWDRYWAEVRAIEDTIDPLPWDAAPRHGDHTGASLAIRAELYLACGGVPAIASGEDRALVAAALALGARLVHPPAVYTRVSPRLEGRAEGGMAIAMQTLFASAQADAAPLAPGFNHWRERAHWRKHLRAQPDGAALIARREPLLPPMPHDMMLDLQP</sequence>
<evidence type="ECO:0000256" key="2">
    <source>
        <dbReference type="ARBA" id="ARBA00022475"/>
    </source>
</evidence>
<gene>
    <name evidence="6" type="ORF">HHL08_19625</name>
</gene>
<proteinExistence type="predicted"/>
<comment type="subcellular location">
    <subcellularLocation>
        <location evidence="1">Cell membrane</location>
    </subcellularLocation>
</comment>
<dbReference type="EMBL" id="JABBFV010000019">
    <property type="protein sequence ID" value="NML12319.1"/>
    <property type="molecule type" value="Genomic_DNA"/>
</dbReference>
<evidence type="ECO:0000256" key="4">
    <source>
        <dbReference type="ARBA" id="ARBA00022679"/>
    </source>
</evidence>
<dbReference type="GO" id="GO:0016757">
    <property type="term" value="F:glycosyltransferase activity"/>
    <property type="evidence" value="ECO:0007669"/>
    <property type="project" value="UniProtKB-KW"/>
</dbReference>
<evidence type="ECO:0000256" key="3">
    <source>
        <dbReference type="ARBA" id="ARBA00022676"/>
    </source>
</evidence>
<keyword evidence="3" id="KW-0328">Glycosyltransferase</keyword>
<dbReference type="RefSeq" id="WP_169574722.1">
    <property type="nucleotide sequence ID" value="NZ_JABBFV010000019.1"/>
</dbReference>
<evidence type="ECO:0000256" key="5">
    <source>
        <dbReference type="ARBA" id="ARBA00023136"/>
    </source>
</evidence>
<dbReference type="AlphaFoldDB" id="A0A7X9WYP4"/>
<evidence type="ECO:0000256" key="1">
    <source>
        <dbReference type="ARBA" id="ARBA00004236"/>
    </source>
</evidence>
<keyword evidence="4 6" id="KW-0808">Transferase</keyword>
<keyword evidence="5" id="KW-0472">Membrane</keyword>
<dbReference type="SUPFAM" id="SSF53448">
    <property type="entry name" value="Nucleotide-diphospho-sugar transferases"/>
    <property type="match status" value="1"/>
</dbReference>
<dbReference type="Gene3D" id="3.90.550.10">
    <property type="entry name" value="Spore Coat Polysaccharide Biosynthesis Protein SpsA, Chain A"/>
    <property type="match status" value="1"/>
</dbReference>